<dbReference type="OrthoDB" id="3067737at2759"/>
<sequence length="197" mass="22169">MAPVVQHPDEPYHHHILQTCFGDKYQAEMPQIRQNIETLAKGEILIDKTLSKVYKGQTAVFVHSSRSIWLFDDFYRLDTVEGALAVVHEASHALLGTEDVFSKDGHFTVVKMTPYATPQGYFGYIDRDFKSLRAAAPAKTMVQNADSYRLLGHLALSGFQDLGHDHPMSDWVIEGVPVPEKPETAKKEPAKKKGWFS</sequence>
<dbReference type="AlphaFoldDB" id="A0A9P6E560"/>
<dbReference type="EMBL" id="MU157936">
    <property type="protein sequence ID" value="KAF9522717.1"/>
    <property type="molecule type" value="Genomic_DNA"/>
</dbReference>
<dbReference type="GO" id="GO:0008237">
    <property type="term" value="F:metallopeptidase activity"/>
    <property type="evidence" value="ECO:0007669"/>
    <property type="project" value="InterPro"/>
</dbReference>
<reference evidence="1" key="1">
    <citation type="submission" date="2020-11" db="EMBL/GenBank/DDBJ databases">
        <authorList>
            <consortium name="DOE Joint Genome Institute"/>
            <person name="Ahrendt S."/>
            <person name="Riley R."/>
            <person name="Andreopoulos W."/>
            <person name="Labutti K."/>
            <person name="Pangilinan J."/>
            <person name="Ruiz-Duenas F.J."/>
            <person name="Barrasa J.M."/>
            <person name="Sanchez-Garcia M."/>
            <person name="Camarero S."/>
            <person name="Miyauchi S."/>
            <person name="Serrano A."/>
            <person name="Linde D."/>
            <person name="Babiker R."/>
            <person name="Drula E."/>
            <person name="Ayuso-Fernandez I."/>
            <person name="Pacheco R."/>
            <person name="Padilla G."/>
            <person name="Ferreira P."/>
            <person name="Barriuso J."/>
            <person name="Kellner H."/>
            <person name="Castanera R."/>
            <person name="Alfaro M."/>
            <person name="Ramirez L."/>
            <person name="Pisabarro A.G."/>
            <person name="Kuo A."/>
            <person name="Tritt A."/>
            <person name="Lipzen A."/>
            <person name="He G."/>
            <person name="Yan M."/>
            <person name="Ng V."/>
            <person name="Cullen D."/>
            <person name="Martin F."/>
            <person name="Rosso M.-N."/>
            <person name="Henrissat B."/>
            <person name="Hibbett D."/>
            <person name="Martinez A.T."/>
            <person name="Grigoriev I.V."/>
        </authorList>
    </citation>
    <scope>NUCLEOTIDE SEQUENCE</scope>
    <source>
        <strain evidence="1">CBS 506.95</strain>
    </source>
</reference>
<organism evidence="1 2">
    <name type="scientific">Crepidotus variabilis</name>
    <dbReference type="NCBI Taxonomy" id="179855"/>
    <lineage>
        <taxon>Eukaryota</taxon>
        <taxon>Fungi</taxon>
        <taxon>Dikarya</taxon>
        <taxon>Basidiomycota</taxon>
        <taxon>Agaricomycotina</taxon>
        <taxon>Agaricomycetes</taxon>
        <taxon>Agaricomycetidae</taxon>
        <taxon>Agaricales</taxon>
        <taxon>Agaricineae</taxon>
        <taxon>Crepidotaceae</taxon>
        <taxon>Crepidotus</taxon>
    </lineage>
</organism>
<keyword evidence="2" id="KW-1185">Reference proteome</keyword>
<comment type="caution">
    <text evidence="1">The sequence shown here is derived from an EMBL/GenBank/DDBJ whole genome shotgun (WGS) entry which is preliminary data.</text>
</comment>
<dbReference type="Proteomes" id="UP000807306">
    <property type="component" value="Unassembled WGS sequence"/>
</dbReference>
<name>A0A9P6E560_9AGAR</name>
<dbReference type="Gene3D" id="3.40.390.10">
    <property type="entry name" value="Collagenase (Catalytic Domain)"/>
    <property type="match status" value="1"/>
</dbReference>
<accession>A0A9P6E560</accession>
<evidence type="ECO:0000313" key="2">
    <source>
        <dbReference type="Proteomes" id="UP000807306"/>
    </source>
</evidence>
<protein>
    <submittedName>
        <fullName evidence="1">Uncharacterized protein</fullName>
    </submittedName>
</protein>
<proteinExistence type="predicted"/>
<dbReference type="InterPro" id="IPR024079">
    <property type="entry name" value="MetalloPept_cat_dom_sf"/>
</dbReference>
<gene>
    <name evidence="1" type="ORF">CPB83DRAFT_911142</name>
</gene>
<evidence type="ECO:0000313" key="1">
    <source>
        <dbReference type="EMBL" id="KAF9522717.1"/>
    </source>
</evidence>